<evidence type="ECO:0000256" key="2">
    <source>
        <dbReference type="ARBA" id="ARBA00022475"/>
    </source>
</evidence>
<evidence type="ECO:0000259" key="7">
    <source>
        <dbReference type="Pfam" id="PF09335"/>
    </source>
</evidence>
<feature type="domain" description="VTT" evidence="7">
    <location>
        <begin position="64"/>
        <end position="180"/>
    </location>
</feature>
<comment type="subcellular location">
    <subcellularLocation>
        <location evidence="1 6">Cell membrane</location>
        <topology evidence="1 6">Multi-pass membrane protein</topology>
    </subcellularLocation>
</comment>
<dbReference type="PANTHER" id="PTHR12677">
    <property type="entry name" value="GOLGI APPARATUS MEMBRANE PROTEIN TVP38-RELATED"/>
    <property type="match status" value="1"/>
</dbReference>
<organism evidence="8 9">
    <name type="scientific">Pseudooceanicola atlanticus</name>
    <dbReference type="NCBI Taxonomy" id="1461694"/>
    <lineage>
        <taxon>Bacteria</taxon>
        <taxon>Pseudomonadati</taxon>
        <taxon>Pseudomonadota</taxon>
        <taxon>Alphaproteobacteria</taxon>
        <taxon>Rhodobacterales</taxon>
        <taxon>Paracoccaceae</taxon>
        <taxon>Pseudooceanicola</taxon>
    </lineage>
</organism>
<dbReference type="Pfam" id="PF09335">
    <property type="entry name" value="VTT_dom"/>
    <property type="match status" value="1"/>
</dbReference>
<feature type="transmembrane region" description="Helical" evidence="6">
    <location>
        <begin position="190"/>
        <end position="209"/>
    </location>
</feature>
<dbReference type="eggNOG" id="COG0398">
    <property type="taxonomic scope" value="Bacteria"/>
</dbReference>
<keyword evidence="3 6" id="KW-0812">Transmembrane</keyword>
<feature type="transmembrane region" description="Helical" evidence="6">
    <location>
        <begin position="45"/>
        <end position="64"/>
    </location>
</feature>
<dbReference type="OrthoDB" id="9812980at2"/>
<accession>A0A0A0E960</accession>
<dbReference type="RefSeq" id="WP_043754550.1">
    <property type="nucleotide sequence ID" value="NZ_AQQX01000023.1"/>
</dbReference>
<evidence type="ECO:0000313" key="8">
    <source>
        <dbReference type="EMBL" id="KGM46725.1"/>
    </source>
</evidence>
<proteinExistence type="inferred from homology"/>
<protein>
    <recommendedName>
        <fullName evidence="6">TVP38/TMEM64 family membrane protein</fullName>
    </recommendedName>
</protein>
<keyword evidence="4 6" id="KW-1133">Transmembrane helix</keyword>
<evidence type="ECO:0000256" key="3">
    <source>
        <dbReference type="ARBA" id="ARBA00022692"/>
    </source>
</evidence>
<comment type="caution">
    <text evidence="8">The sequence shown here is derived from an EMBL/GenBank/DDBJ whole genome shotgun (WGS) entry which is preliminary data.</text>
</comment>
<dbReference type="EMBL" id="AQQX01000023">
    <property type="protein sequence ID" value="KGM46725.1"/>
    <property type="molecule type" value="Genomic_DNA"/>
</dbReference>
<keyword evidence="2 6" id="KW-1003">Cell membrane</keyword>
<dbReference type="InterPro" id="IPR032816">
    <property type="entry name" value="VTT_dom"/>
</dbReference>
<evidence type="ECO:0000256" key="1">
    <source>
        <dbReference type="ARBA" id="ARBA00004651"/>
    </source>
</evidence>
<dbReference type="Proteomes" id="UP000030004">
    <property type="component" value="Unassembled WGS sequence"/>
</dbReference>
<keyword evidence="9" id="KW-1185">Reference proteome</keyword>
<feature type="transmembrane region" description="Helical" evidence="6">
    <location>
        <begin position="128"/>
        <end position="150"/>
    </location>
</feature>
<name>A0A0A0E960_9RHOB</name>
<sequence length="220" mass="23044">MMMRILLIAVFLMGVVALAFPDVLGVDIRLPDRAEIDRWIEAAGLAGPIVIVALMTIAIVASPLPSAPIALAAGAAYGHTFGTLFVVLGAELGALAAFGLARGLGRPFVERHLGQKINSGLFGSQNTLTFLVFGSRLLPFLSFDMISYAAGLSKLHLWRFALATMAGIIPASFLLAHMGNQAMNGDARTATWTALALGGFTGLSVLFAATRKTGTQGEES</sequence>
<dbReference type="PANTHER" id="PTHR12677:SF59">
    <property type="entry name" value="GOLGI APPARATUS MEMBRANE PROTEIN TVP38-RELATED"/>
    <property type="match status" value="1"/>
</dbReference>
<evidence type="ECO:0000256" key="6">
    <source>
        <dbReference type="RuleBase" id="RU366058"/>
    </source>
</evidence>
<feature type="transmembrane region" description="Helical" evidence="6">
    <location>
        <begin position="157"/>
        <end position="178"/>
    </location>
</feature>
<evidence type="ECO:0000256" key="5">
    <source>
        <dbReference type="ARBA" id="ARBA00023136"/>
    </source>
</evidence>
<comment type="similarity">
    <text evidence="6">Belongs to the TVP38/TMEM64 family.</text>
</comment>
<gene>
    <name evidence="8" type="ORF">ATO9_22165</name>
</gene>
<evidence type="ECO:0000256" key="4">
    <source>
        <dbReference type="ARBA" id="ARBA00022989"/>
    </source>
</evidence>
<evidence type="ECO:0000313" key="9">
    <source>
        <dbReference type="Proteomes" id="UP000030004"/>
    </source>
</evidence>
<feature type="transmembrane region" description="Helical" evidence="6">
    <location>
        <begin position="76"/>
        <end position="101"/>
    </location>
</feature>
<dbReference type="InterPro" id="IPR015414">
    <property type="entry name" value="TMEM64"/>
</dbReference>
<dbReference type="STRING" id="1461694.ATO9_22165"/>
<dbReference type="GO" id="GO:0005886">
    <property type="term" value="C:plasma membrane"/>
    <property type="evidence" value="ECO:0007669"/>
    <property type="project" value="UniProtKB-SubCell"/>
</dbReference>
<keyword evidence="5 6" id="KW-0472">Membrane</keyword>
<dbReference type="AlphaFoldDB" id="A0A0A0E960"/>
<reference evidence="8 9" key="1">
    <citation type="journal article" date="2015" name="Antonie Van Leeuwenhoek">
        <title>Pseudooceanicola atlanticus gen. nov. sp. nov., isolated from surface seawater of the Atlantic Ocean and reclassification of Oceanicola batsensis, Oceanicola marinus, Oceanicola nitratireducens, Oceanicola nanhaiensis, Oceanicola antarcticus and Oceanicola flagellatus, as Pseudooceanicola batsensis comb. nov., Pseudooceanicola marinus comb. nov., Pseudooceanicola nitratireducens comb. nov., Pseudooceanicola nanhaiensis comb. nov., Pseudooceanicola antarcticus comb. nov., and Pseudooceanicola flagellatus comb. nov.</title>
        <authorList>
            <person name="Lai Q."/>
            <person name="Li G."/>
            <person name="Liu X."/>
            <person name="Du Y."/>
            <person name="Sun F."/>
            <person name="Shao Z."/>
        </authorList>
    </citation>
    <scope>NUCLEOTIDE SEQUENCE [LARGE SCALE GENOMIC DNA]</scope>
    <source>
        <strain evidence="8 9">22II-s11g</strain>
    </source>
</reference>